<evidence type="ECO:0000256" key="2">
    <source>
        <dbReference type="ARBA" id="ARBA00004613"/>
    </source>
</evidence>
<evidence type="ECO:0000256" key="1">
    <source>
        <dbReference type="ARBA" id="ARBA00004340"/>
    </source>
</evidence>
<dbReference type="AlphaFoldDB" id="A0A8H3LRJ5"/>
<dbReference type="InterPro" id="IPR045379">
    <property type="entry name" value="Crinkler_N"/>
</dbReference>
<protein>
    <recommendedName>
        <fullName evidence="4">Crinkler effector protein N-terminal domain-containing protein</fullName>
    </recommendedName>
</protein>
<comment type="caution">
    <text evidence="5">The sequence shown here is derived from an EMBL/GenBank/DDBJ whole genome shotgun (WGS) entry which is preliminary data.</text>
</comment>
<name>A0A8H3LRJ5_9GLOM</name>
<sequence>MISLLISRLEYEENFGMKLFCLVFGEPIEYAFAVKVDKHETISELKEIIKEKKPNTFNDVDANELILWKINISLDELSQITHKNGPSTDIKSTLNGEQLLPLTKIDKAFPNEPVDEHIHVIVQYNKHSEESKALTSIVDKIKEIETKLDSMRTSLGVDNLRAETISCKFIMISDHEQRERWQIGYESSSALVFRDCHGDGDKRYAMFNDRYVDI</sequence>
<dbReference type="OrthoDB" id="2673191at2759"/>
<keyword evidence="3" id="KW-0964">Secreted</keyword>
<evidence type="ECO:0000313" key="5">
    <source>
        <dbReference type="EMBL" id="GES93552.1"/>
    </source>
</evidence>
<dbReference type="GO" id="GO:0043657">
    <property type="term" value="C:host cell"/>
    <property type="evidence" value="ECO:0007669"/>
    <property type="project" value="UniProtKB-SubCell"/>
</dbReference>
<dbReference type="EMBL" id="BLAL01000228">
    <property type="protein sequence ID" value="GES93552.1"/>
    <property type="molecule type" value="Genomic_DNA"/>
</dbReference>
<comment type="subcellular location">
    <subcellularLocation>
        <location evidence="1">Host cell</location>
    </subcellularLocation>
    <subcellularLocation>
        <location evidence="2">Secreted</location>
    </subcellularLocation>
</comment>
<evidence type="ECO:0000256" key="3">
    <source>
        <dbReference type="ARBA" id="ARBA00022525"/>
    </source>
</evidence>
<organism evidence="5 6">
    <name type="scientific">Rhizophagus clarus</name>
    <dbReference type="NCBI Taxonomy" id="94130"/>
    <lineage>
        <taxon>Eukaryota</taxon>
        <taxon>Fungi</taxon>
        <taxon>Fungi incertae sedis</taxon>
        <taxon>Mucoromycota</taxon>
        <taxon>Glomeromycotina</taxon>
        <taxon>Glomeromycetes</taxon>
        <taxon>Glomerales</taxon>
        <taxon>Glomeraceae</taxon>
        <taxon>Rhizophagus</taxon>
    </lineage>
</organism>
<dbReference type="GO" id="GO:0005576">
    <property type="term" value="C:extracellular region"/>
    <property type="evidence" value="ECO:0007669"/>
    <property type="project" value="UniProtKB-SubCell"/>
</dbReference>
<evidence type="ECO:0000259" key="4">
    <source>
        <dbReference type="Pfam" id="PF20147"/>
    </source>
</evidence>
<dbReference type="Pfam" id="PF20147">
    <property type="entry name" value="Crinkler"/>
    <property type="match status" value="1"/>
</dbReference>
<reference evidence="5" key="1">
    <citation type="submission" date="2019-10" db="EMBL/GenBank/DDBJ databases">
        <title>Conservation and host-specific expression of non-tandemly repeated heterogenous ribosome RNA gene in arbuscular mycorrhizal fungi.</title>
        <authorList>
            <person name="Maeda T."/>
            <person name="Kobayashi Y."/>
            <person name="Nakagawa T."/>
            <person name="Ezawa T."/>
            <person name="Yamaguchi K."/>
            <person name="Bino T."/>
            <person name="Nishimoto Y."/>
            <person name="Shigenobu S."/>
            <person name="Kawaguchi M."/>
        </authorList>
    </citation>
    <scope>NUCLEOTIDE SEQUENCE</scope>
    <source>
        <strain evidence="5">HR1</strain>
    </source>
</reference>
<feature type="domain" description="Crinkler effector protein N-terminal" evidence="4">
    <location>
        <begin position="17"/>
        <end position="123"/>
    </location>
</feature>
<proteinExistence type="predicted"/>
<dbReference type="Proteomes" id="UP000615446">
    <property type="component" value="Unassembled WGS sequence"/>
</dbReference>
<gene>
    <name evidence="5" type="ORF">RCL2_002029600</name>
</gene>
<accession>A0A8H3LRJ5</accession>
<evidence type="ECO:0000313" key="6">
    <source>
        <dbReference type="Proteomes" id="UP000615446"/>
    </source>
</evidence>